<keyword evidence="1" id="KW-1133">Transmembrane helix</keyword>
<dbReference type="EMBL" id="SPQQ01000002">
    <property type="protein sequence ID" value="TGE38887.1"/>
    <property type="molecule type" value="Genomic_DNA"/>
</dbReference>
<name>A0A4Z0R9X4_9FIRM</name>
<organism evidence="2 3">
    <name type="scientific">Desulfosporosinus fructosivorans</name>
    <dbReference type="NCBI Taxonomy" id="2018669"/>
    <lineage>
        <taxon>Bacteria</taxon>
        <taxon>Bacillati</taxon>
        <taxon>Bacillota</taxon>
        <taxon>Clostridia</taxon>
        <taxon>Eubacteriales</taxon>
        <taxon>Desulfitobacteriaceae</taxon>
        <taxon>Desulfosporosinus</taxon>
    </lineage>
</organism>
<protein>
    <submittedName>
        <fullName evidence="2">DUF4405 domain-containing protein</fullName>
    </submittedName>
</protein>
<keyword evidence="1" id="KW-0812">Transmembrane</keyword>
<reference evidence="2 3" key="1">
    <citation type="submission" date="2019-03" db="EMBL/GenBank/DDBJ databases">
        <title>Draft Genome Sequence of Desulfosporosinus fructosivorans Strain 63.6F, Isolated from Marine Sediment in the Baltic Sea.</title>
        <authorList>
            <person name="Hausmann B."/>
            <person name="Vandieken V."/>
            <person name="Pjevac P."/>
            <person name="Schreck K."/>
            <person name="Herbold C.W."/>
            <person name="Loy A."/>
        </authorList>
    </citation>
    <scope>NUCLEOTIDE SEQUENCE [LARGE SCALE GENOMIC DNA]</scope>
    <source>
        <strain evidence="2 3">63.6F</strain>
    </source>
</reference>
<feature type="transmembrane region" description="Helical" evidence="1">
    <location>
        <begin position="80"/>
        <end position="100"/>
    </location>
</feature>
<feature type="transmembrane region" description="Helical" evidence="1">
    <location>
        <begin position="43"/>
        <end position="60"/>
    </location>
</feature>
<evidence type="ECO:0000313" key="3">
    <source>
        <dbReference type="Proteomes" id="UP000298460"/>
    </source>
</evidence>
<sequence length="127" mass="14374">MKMLSKSEKNYFINIPLTVMALVCIVTGFLLDFKLNAFNAKSLHIWSGYILTGILVLHFLMHVEWIANLTKTIFRNKMKVMAAFVTLIVSVGICYSIIVFSPQGNAHGLEGDGRRSFQAEQFDKDNQ</sequence>
<gene>
    <name evidence="2" type="ORF">E4K67_05270</name>
</gene>
<dbReference type="AlphaFoldDB" id="A0A4Z0R9X4"/>
<comment type="caution">
    <text evidence="2">The sequence shown here is derived from an EMBL/GenBank/DDBJ whole genome shotgun (WGS) entry which is preliminary data.</text>
</comment>
<accession>A0A4Z0R9X4</accession>
<keyword evidence="3" id="KW-1185">Reference proteome</keyword>
<dbReference type="RefSeq" id="WP_135545383.1">
    <property type="nucleotide sequence ID" value="NZ_SPQQ01000002.1"/>
</dbReference>
<dbReference type="OrthoDB" id="1797912at2"/>
<proteinExistence type="predicted"/>
<keyword evidence="1" id="KW-0472">Membrane</keyword>
<evidence type="ECO:0000256" key="1">
    <source>
        <dbReference type="SAM" id="Phobius"/>
    </source>
</evidence>
<dbReference type="Proteomes" id="UP000298460">
    <property type="component" value="Unassembled WGS sequence"/>
</dbReference>
<evidence type="ECO:0000313" key="2">
    <source>
        <dbReference type="EMBL" id="TGE38887.1"/>
    </source>
</evidence>
<feature type="transmembrane region" description="Helical" evidence="1">
    <location>
        <begin position="12"/>
        <end position="31"/>
    </location>
</feature>